<dbReference type="GO" id="GO:0005829">
    <property type="term" value="C:cytosol"/>
    <property type="evidence" value="ECO:0007669"/>
    <property type="project" value="TreeGrafter"/>
</dbReference>
<comment type="similarity">
    <text evidence="1 7">Belongs to the peptidase M16 family.</text>
</comment>
<dbReference type="InterPro" id="IPR001431">
    <property type="entry name" value="Pept_M16_Zn_BS"/>
</dbReference>
<dbReference type="InterPro" id="IPR011765">
    <property type="entry name" value="Pept_M16_N"/>
</dbReference>
<evidence type="ECO:0000259" key="12">
    <source>
        <dbReference type="Pfam" id="PF22456"/>
    </source>
</evidence>
<dbReference type="InterPro" id="IPR050626">
    <property type="entry name" value="Peptidase_M16"/>
</dbReference>
<keyword evidence="5" id="KW-0862">Zinc</keyword>
<evidence type="ECO:0000256" key="2">
    <source>
        <dbReference type="ARBA" id="ARBA00022670"/>
    </source>
</evidence>
<accession>A0AAD5KGQ2</accession>
<sequence>MVARSLLNDWIASSDGSHYVYAQPLERPDSDDREYRLVRLANQLEVLLISDPETDRASAALDVHVGNLSDPDQIEGLAHFCEHLLFMGTEKYPKENDYYSYLSEHSGYANAFTGTENTNYYFEVGHPWLEGALDRFSRFFIDPLFSESCTERELRAVDSEHKKNLQSDCWRIAQVEKTLSNPNHPWRHFETGNLETLMEAPKRRGVDVRQELLKFHETFYSANIMKLCVLGKESLDQLTEWVTSKFSHVRNKSIPVPEFEGHPLTENEVKKQIFVKSVKHNRTLDVTFPFPDQNPYFESQPAHYISHLIGHEGPGSILSFLKKKGWATYLSSGTCYGGRGFGFFHVGIDLTEDGLHHYEDIVAVIFQYIEMLKTVGVKKWIFDEVQSLAAIEFKFTEKYPPSQYTSWLTQQMQEGYPPQWTISGTGLLRAYDPHLIEEHLALLRPDNFRLTLASQEFPNGIKCDKVEQWYNTEYTVLSLSEGLHKMLSELPSNDAFYLPTPNEFIPTELDVNKRVIKEKQTKPDLIQETNMLRLWHKQDDTFWIPKTNVWILFRNPLTYATPRNAVISTLYISLLEDSLTEYSYNAEVAGLSYHLSTDPNGIALSVGGYSDKLPLLLEKVLKRMKTIKIAADRFKVIKDQVHRLYQNFFLEPPFQHATYYLTYAIREKMWKCDDLANELAEIQLQDVQSFYPTILSNLHIESLVHGNLDKERAISMFQKVQDTLDARPLMPSQFISSRSLNLPAGESFVYQLPVRDADNVNSAIEYYCQICDVIDIPLRARLSLVAQMAQEPCFNQLRTREQLGYLVFSGVRRHIGTMGLRIIIQSERDTVYLENRVEVFLDSLREIIVKMTEKEYQAQVDSLIADKREKFKNMGQEGAKYWGDIDCGYYEFDDVEKDVAELRTVEKNSLIEFFDTFINPASPEFRKLSVHLQSQKAVPSPPPSELANKKSKIVNVESLHSCLEVAKSPGLKQISLEQLSKVVSTDINAGLPAEQVLRKLLVDELKANEDDIEAVMAKLAQLSTAYVDGGTATNGTTTTSNGHSNSSTSDSDKEIEESLLKRDHSKLADKNITITDLIKFKNQMPLSPAAVPFFLFSRI</sequence>
<dbReference type="InterPro" id="IPR032632">
    <property type="entry name" value="Peptidase_M16_M"/>
</dbReference>
<evidence type="ECO:0000313" key="13">
    <source>
        <dbReference type="EMBL" id="KAI9270564.1"/>
    </source>
</evidence>
<keyword evidence="4" id="KW-0378">Hydrolase</keyword>
<evidence type="ECO:0000259" key="11">
    <source>
        <dbReference type="Pfam" id="PF16187"/>
    </source>
</evidence>
<dbReference type="FunFam" id="3.30.830.10:FF:000005">
    <property type="entry name" value="nardilysin isoform X1"/>
    <property type="match status" value="1"/>
</dbReference>
<feature type="domain" description="Peptidase M16 C-terminal" evidence="10">
    <location>
        <begin position="209"/>
        <end position="387"/>
    </location>
</feature>
<proteinExistence type="inferred from homology"/>
<feature type="compositionally biased region" description="Low complexity" evidence="8">
    <location>
        <begin position="1032"/>
        <end position="1049"/>
    </location>
</feature>
<feature type="domain" description="Peptidase M16 N-terminal" evidence="9">
    <location>
        <begin position="46"/>
        <end position="182"/>
    </location>
</feature>
<dbReference type="AlphaFoldDB" id="A0AAD5KGQ2"/>
<dbReference type="EMBL" id="JAIXMP010000007">
    <property type="protein sequence ID" value="KAI9270564.1"/>
    <property type="molecule type" value="Genomic_DNA"/>
</dbReference>
<keyword evidence="14" id="KW-1185">Reference proteome</keyword>
<dbReference type="GO" id="GO:0046872">
    <property type="term" value="F:metal ion binding"/>
    <property type="evidence" value="ECO:0007669"/>
    <property type="project" value="UniProtKB-KW"/>
</dbReference>
<organism evidence="13 14">
    <name type="scientific">Phascolomyces articulosus</name>
    <dbReference type="NCBI Taxonomy" id="60185"/>
    <lineage>
        <taxon>Eukaryota</taxon>
        <taxon>Fungi</taxon>
        <taxon>Fungi incertae sedis</taxon>
        <taxon>Mucoromycota</taxon>
        <taxon>Mucoromycotina</taxon>
        <taxon>Mucoromycetes</taxon>
        <taxon>Mucorales</taxon>
        <taxon>Lichtheimiaceae</taxon>
        <taxon>Phascolomyces</taxon>
    </lineage>
</organism>
<evidence type="ECO:0000313" key="14">
    <source>
        <dbReference type="Proteomes" id="UP001209540"/>
    </source>
</evidence>
<dbReference type="FunFam" id="3.30.830.10:FF:000004">
    <property type="entry name" value="Putative insulin-degrading enzyme"/>
    <property type="match status" value="1"/>
</dbReference>
<dbReference type="InterPro" id="IPR011249">
    <property type="entry name" value="Metalloenz_LuxS/M16"/>
</dbReference>
<dbReference type="InterPro" id="IPR007863">
    <property type="entry name" value="Peptidase_M16_C"/>
</dbReference>
<feature type="region of interest" description="Disordered" evidence="8">
    <location>
        <begin position="1032"/>
        <end position="1057"/>
    </location>
</feature>
<evidence type="ECO:0000256" key="5">
    <source>
        <dbReference type="ARBA" id="ARBA00022833"/>
    </source>
</evidence>
<dbReference type="InterPro" id="IPR054734">
    <property type="entry name" value="PqqF-like_C_4"/>
</dbReference>
<feature type="domain" description="Peptidase M16 middle/third" evidence="11">
    <location>
        <begin position="393"/>
        <end position="677"/>
    </location>
</feature>
<dbReference type="GO" id="GO:0005739">
    <property type="term" value="C:mitochondrion"/>
    <property type="evidence" value="ECO:0007669"/>
    <property type="project" value="TreeGrafter"/>
</dbReference>
<reference evidence="13" key="2">
    <citation type="submission" date="2023-02" db="EMBL/GenBank/DDBJ databases">
        <authorList>
            <consortium name="DOE Joint Genome Institute"/>
            <person name="Mondo S.J."/>
            <person name="Chang Y."/>
            <person name="Wang Y."/>
            <person name="Ahrendt S."/>
            <person name="Andreopoulos W."/>
            <person name="Barry K."/>
            <person name="Beard J."/>
            <person name="Benny G.L."/>
            <person name="Blankenship S."/>
            <person name="Bonito G."/>
            <person name="Cuomo C."/>
            <person name="Desiro A."/>
            <person name="Gervers K.A."/>
            <person name="Hundley H."/>
            <person name="Kuo A."/>
            <person name="LaButti K."/>
            <person name="Lang B.F."/>
            <person name="Lipzen A."/>
            <person name="O'Donnell K."/>
            <person name="Pangilinan J."/>
            <person name="Reynolds N."/>
            <person name="Sandor L."/>
            <person name="Smith M.W."/>
            <person name="Tsang A."/>
            <person name="Grigoriev I.V."/>
            <person name="Stajich J.E."/>
            <person name="Spatafora J.W."/>
        </authorList>
    </citation>
    <scope>NUCLEOTIDE SEQUENCE</scope>
    <source>
        <strain evidence="13">RSA 2281</strain>
    </source>
</reference>
<dbReference type="Pfam" id="PF22456">
    <property type="entry name" value="PqqF-like_C_4"/>
    <property type="match status" value="1"/>
</dbReference>
<evidence type="ECO:0000259" key="10">
    <source>
        <dbReference type="Pfam" id="PF05193"/>
    </source>
</evidence>
<evidence type="ECO:0000256" key="4">
    <source>
        <dbReference type="ARBA" id="ARBA00022801"/>
    </source>
</evidence>
<evidence type="ECO:0000256" key="3">
    <source>
        <dbReference type="ARBA" id="ARBA00022723"/>
    </source>
</evidence>
<keyword evidence="2" id="KW-0645">Protease</keyword>
<evidence type="ECO:0000256" key="6">
    <source>
        <dbReference type="ARBA" id="ARBA00023049"/>
    </source>
</evidence>
<feature type="domain" description="Coenzyme PQQ synthesis protein F-like C-terminal lobe" evidence="12">
    <location>
        <begin position="784"/>
        <end position="882"/>
    </location>
</feature>
<name>A0AAD5KGQ2_9FUNG</name>
<comment type="caution">
    <text evidence="13">The sequence shown here is derived from an EMBL/GenBank/DDBJ whole genome shotgun (WGS) entry which is preliminary data.</text>
</comment>
<reference evidence="13" key="1">
    <citation type="journal article" date="2022" name="IScience">
        <title>Evolution of zygomycete secretomes and the origins of terrestrial fungal ecologies.</title>
        <authorList>
            <person name="Chang Y."/>
            <person name="Wang Y."/>
            <person name="Mondo S."/>
            <person name="Ahrendt S."/>
            <person name="Andreopoulos W."/>
            <person name="Barry K."/>
            <person name="Beard J."/>
            <person name="Benny G.L."/>
            <person name="Blankenship S."/>
            <person name="Bonito G."/>
            <person name="Cuomo C."/>
            <person name="Desiro A."/>
            <person name="Gervers K.A."/>
            <person name="Hundley H."/>
            <person name="Kuo A."/>
            <person name="LaButti K."/>
            <person name="Lang B.F."/>
            <person name="Lipzen A."/>
            <person name="O'Donnell K."/>
            <person name="Pangilinan J."/>
            <person name="Reynolds N."/>
            <person name="Sandor L."/>
            <person name="Smith M.E."/>
            <person name="Tsang A."/>
            <person name="Grigoriev I.V."/>
            <person name="Stajich J.E."/>
            <person name="Spatafora J.W."/>
        </authorList>
    </citation>
    <scope>NUCLEOTIDE SEQUENCE</scope>
    <source>
        <strain evidence="13">RSA 2281</strain>
    </source>
</reference>
<protein>
    <submittedName>
        <fullName evidence="13">Metalloenzyme, LuxS/M16 peptidase-like protein</fullName>
    </submittedName>
</protein>
<keyword evidence="3" id="KW-0479">Metal-binding</keyword>
<gene>
    <name evidence="13" type="ORF">BDA99DRAFT_478453</name>
</gene>
<keyword evidence="6" id="KW-0482">Metalloprotease</keyword>
<dbReference type="PANTHER" id="PTHR43690">
    <property type="entry name" value="NARDILYSIN"/>
    <property type="match status" value="1"/>
</dbReference>
<dbReference type="FunFam" id="3.30.830.10:FF:000003">
    <property type="entry name" value="Insulin-degrading enzyme"/>
    <property type="match status" value="1"/>
</dbReference>
<evidence type="ECO:0000256" key="8">
    <source>
        <dbReference type="SAM" id="MobiDB-lite"/>
    </source>
</evidence>
<dbReference type="Pfam" id="PF05193">
    <property type="entry name" value="Peptidase_M16_C"/>
    <property type="match status" value="1"/>
</dbReference>
<dbReference type="GO" id="GO:0004222">
    <property type="term" value="F:metalloendopeptidase activity"/>
    <property type="evidence" value="ECO:0007669"/>
    <property type="project" value="InterPro"/>
</dbReference>
<dbReference type="GO" id="GO:0051603">
    <property type="term" value="P:proteolysis involved in protein catabolic process"/>
    <property type="evidence" value="ECO:0007669"/>
    <property type="project" value="TreeGrafter"/>
</dbReference>
<dbReference type="Gene3D" id="3.30.830.10">
    <property type="entry name" value="Metalloenzyme, LuxS/M16 peptidase-like"/>
    <property type="match status" value="4"/>
</dbReference>
<dbReference type="SUPFAM" id="SSF63411">
    <property type="entry name" value="LuxS/MPP-like metallohydrolase"/>
    <property type="match status" value="4"/>
</dbReference>
<dbReference type="PANTHER" id="PTHR43690:SF18">
    <property type="entry name" value="INSULIN-DEGRADING ENZYME-RELATED"/>
    <property type="match status" value="1"/>
</dbReference>
<evidence type="ECO:0000256" key="7">
    <source>
        <dbReference type="RuleBase" id="RU004447"/>
    </source>
</evidence>
<evidence type="ECO:0000259" key="9">
    <source>
        <dbReference type="Pfam" id="PF00675"/>
    </source>
</evidence>
<dbReference type="Pfam" id="PF00675">
    <property type="entry name" value="Peptidase_M16"/>
    <property type="match status" value="1"/>
</dbReference>
<dbReference type="PROSITE" id="PS00143">
    <property type="entry name" value="INSULINASE"/>
    <property type="match status" value="1"/>
</dbReference>
<evidence type="ECO:0000256" key="1">
    <source>
        <dbReference type="ARBA" id="ARBA00007261"/>
    </source>
</evidence>
<dbReference type="Proteomes" id="UP001209540">
    <property type="component" value="Unassembled WGS sequence"/>
</dbReference>
<dbReference type="GO" id="GO:0043171">
    <property type="term" value="P:peptide catabolic process"/>
    <property type="evidence" value="ECO:0007669"/>
    <property type="project" value="TreeGrafter"/>
</dbReference>
<dbReference type="Pfam" id="PF16187">
    <property type="entry name" value="Peptidase_M16_M"/>
    <property type="match status" value="1"/>
</dbReference>